<name>A0A8S5SFG2_9CAUD</name>
<protein>
    <submittedName>
        <fullName evidence="1">Zinc-ribbon domain protein</fullName>
    </submittedName>
</protein>
<evidence type="ECO:0000313" key="1">
    <source>
        <dbReference type="EMBL" id="DAF49820.1"/>
    </source>
</evidence>
<proteinExistence type="predicted"/>
<dbReference type="EMBL" id="BK032589">
    <property type="protein sequence ID" value="DAF49820.1"/>
    <property type="molecule type" value="Genomic_DNA"/>
</dbReference>
<sequence>MEHYNISEAIEAQERYCRKNEYPLFAPDSGMCPNCNRNIYEKITRYGTSIERGISVEAAGTNLITGCPHCSWSFCD</sequence>
<accession>A0A8S5SFG2</accession>
<reference evidence="1" key="1">
    <citation type="journal article" date="2021" name="Proc. Natl. Acad. Sci. U.S.A.">
        <title>A Catalog of Tens of Thousands of Viruses from Human Metagenomes Reveals Hidden Associations with Chronic Diseases.</title>
        <authorList>
            <person name="Tisza M.J."/>
            <person name="Buck C.B."/>
        </authorList>
    </citation>
    <scope>NUCLEOTIDE SEQUENCE</scope>
    <source>
        <strain evidence="1">CtBbR2</strain>
    </source>
</reference>
<organism evidence="1">
    <name type="scientific">Myoviridae sp. ctBbR2</name>
    <dbReference type="NCBI Taxonomy" id="2827667"/>
    <lineage>
        <taxon>Viruses</taxon>
        <taxon>Duplodnaviria</taxon>
        <taxon>Heunggongvirae</taxon>
        <taxon>Uroviricota</taxon>
        <taxon>Caudoviricetes</taxon>
    </lineage>
</organism>